<dbReference type="RefSeq" id="WP_038640975.1">
    <property type="nucleotide sequence ID" value="NZ_CP009888.1"/>
</dbReference>
<dbReference type="OrthoDB" id="547680at2"/>
<dbReference type="KEGG" id="pseo:OM33_08875"/>
<sequence length="261" mass="30845">MSKTLILFCFSIFSALSNPIELKISTRNESNIRYFEQLLERSIHSIDQQVDITYIGALNYQRQISYFEANKVNVIWRMRSKERDQKYRRIDVPLTQGKIAQRLLLVNINNQSKFNNVKHLQDFIDSKSTGVFGENWYDVDVWRHNKLPYIELSGDMSKIYQMLHHGNRGFDYFSRSIIEIENELQAHPYLAIEQNLIFSFDTDMYFYIQKDNDALYQLLTNALKSAEKQGIIEDLLFEFYGDLENKYGLAQRTHIPLSIPN</sequence>
<accession>A0A0A7EGR7</accession>
<gene>
    <name evidence="1" type="ORF">OM33_08875</name>
</gene>
<evidence type="ECO:0000313" key="2">
    <source>
        <dbReference type="Proteomes" id="UP000030341"/>
    </source>
</evidence>
<name>A0A0A7EGR7_9GAMM</name>
<dbReference type="STRING" id="1348114.OM33_08875"/>
<dbReference type="EMBL" id="CP009888">
    <property type="protein sequence ID" value="AIY65256.1"/>
    <property type="molecule type" value="Genomic_DNA"/>
</dbReference>
<evidence type="ECO:0008006" key="3">
    <source>
        <dbReference type="Google" id="ProtNLM"/>
    </source>
</evidence>
<protein>
    <recommendedName>
        <fullName evidence="3">Solute-binding protein family 3/N-terminal domain-containing protein</fullName>
    </recommendedName>
</protein>
<organism evidence="1 2">
    <name type="scientific">Pseudoalteromonas piratica</name>
    <dbReference type="NCBI Taxonomy" id="1348114"/>
    <lineage>
        <taxon>Bacteria</taxon>
        <taxon>Pseudomonadati</taxon>
        <taxon>Pseudomonadota</taxon>
        <taxon>Gammaproteobacteria</taxon>
        <taxon>Alteromonadales</taxon>
        <taxon>Pseudoalteromonadaceae</taxon>
        <taxon>Pseudoalteromonas</taxon>
    </lineage>
</organism>
<dbReference type="HOGENOM" id="CLU_066015_1_1_6"/>
<dbReference type="SUPFAM" id="SSF53850">
    <property type="entry name" value="Periplasmic binding protein-like II"/>
    <property type="match status" value="1"/>
</dbReference>
<evidence type="ECO:0000313" key="1">
    <source>
        <dbReference type="EMBL" id="AIY65256.1"/>
    </source>
</evidence>
<proteinExistence type="predicted"/>
<dbReference type="AlphaFoldDB" id="A0A0A7EGR7"/>
<keyword evidence="2" id="KW-1185">Reference proteome</keyword>
<dbReference type="Proteomes" id="UP000030341">
    <property type="component" value="Chromosome 1"/>
</dbReference>
<dbReference type="eggNOG" id="COG4623">
    <property type="taxonomic scope" value="Bacteria"/>
</dbReference>
<reference evidence="1 2" key="1">
    <citation type="submission" date="2014-11" db="EMBL/GenBank/DDBJ databases">
        <title>Complete Genome Sequence of Pseudoalteromonas sp. Strain OCN003 Isolated from Kaneohe Bay, Oahu, Hawaii.</title>
        <authorList>
            <person name="Beurmann S."/>
            <person name="Videau P."/>
            <person name="Ushijima B."/>
            <person name="Smith A.M."/>
            <person name="Aeby G.S."/>
            <person name="Callahan S.M."/>
            <person name="Belcaid M."/>
        </authorList>
    </citation>
    <scope>NUCLEOTIDE SEQUENCE [LARGE SCALE GENOMIC DNA]</scope>
    <source>
        <strain evidence="1 2">OCN003</strain>
    </source>
</reference>